<protein>
    <submittedName>
        <fullName evidence="1">Uncharacterized protein</fullName>
    </submittedName>
</protein>
<reference evidence="1 2" key="1">
    <citation type="submission" date="2017-07" db="EMBL/GenBank/DDBJ databases">
        <title>Draft Genome Sequences of Select Purple Nonsulfur Bacteria.</title>
        <authorList>
            <person name="Lasarre B."/>
            <person name="Mckinlay J.B."/>
        </authorList>
    </citation>
    <scope>NUCLEOTIDE SEQUENCE [LARGE SCALE GENOMIC DNA]</scope>
    <source>
        <strain evidence="1 2">DSM 5909</strain>
    </source>
</reference>
<organism evidence="1 2">
    <name type="scientific">Rhodoplanes roseus</name>
    <dbReference type="NCBI Taxonomy" id="29409"/>
    <lineage>
        <taxon>Bacteria</taxon>
        <taxon>Pseudomonadati</taxon>
        <taxon>Pseudomonadota</taxon>
        <taxon>Alphaproteobacteria</taxon>
        <taxon>Hyphomicrobiales</taxon>
        <taxon>Nitrobacteraceae</taxon>
        <taxon>Rhodoplanes</taxon>
    </lineage>
</organism>
<name>A0A327KYR0_9BRAD</name>
<sequence length="78" mass="8659">MQVEGIPYHVMMAEAPGGFDFRSHREENFTVMPDELAEKRRNQAAALQVARGACGTRKPVIGVESKDGPAYYTSVRCE</sequence>
<dbReference type="AlphaFoldDB" id="A0A327KYR0"/>
<dbReference type="EMBL" id="NPEX01000130">
    <property type="protein sequence ID" value="RAI42735.1"/>
    <property type="molecule type" value="Genomic_DNA"/>
</dbReference>
<dbReference type="Proteomes" id="UP000249130">
    <property type="component" value="Unassembled WGS sequence"/>
</dbReference>
<comment type="caution">
    <text evidence="1">The sequence shown here is derived from an EMBL/GenBank/DDBJ whole genome shotgun (WGS) entry which is preliminary data.</text>
</comment>
<proteinExistence type="predicted"/>
<keyword evidence="2" id="KW-1185">Reference proteome</keyword>
<evidence type="ECO:0000313" key="1">
    <source>
        <dbReference type="EMBL" id="RAI42735.1"/>
    </source>
</evidence>
<accession>A0A327KYR0</accession>
<gene>
    <name evidence="1" type="ORF">CH341_17940</name>
</gene>
<evidence type="ECO:0000313" key="2">
    <source>
        <dbReference type="Proteomes" id="UP000249130"/>
    </source>
</evidence>